<dbReference type="SUPFAM" id="SSF54695">
    <property type="entry name" value="POZ domain"/>
    <property type="match status" value="1"/>
</dbReference>
<dbReference type="GO" id="GO:0022008">
    <property type="term" value="P:neurogenesis"/>
    <property type="evidence" value="ECO:0007669"/>
    <property type="project" value="TreeGrafter"/>
</dbReference>
<protein>
    <recommendedName>
        <fullName evidence="2">BTB domain-containing protein</fullName>
    </recommendedName>
</protein>
<evidence type="ECO:0000313" key="3">
    <source>
        <dbReference type="EMBL" id="KAH3877793.1"/>
    </source>
</evidence>
<organism evidence="3 4">
    <name type="scientific">Dreissena polymorpha</name>
    <name type="common">Zebra mussel</name>
    <name type="synonym">Mytilus polymorpha</name>
    <dbReference type="NCBI Taxonomy" id="45954"/>
    <lineage>
        <taxon>Eukaryota</taxon>
        <taxon>Metazoa</taxon>
        <taxon>Spiralia</taxon>
        <taxon>Lophotrochozoa</taxon>
        <taxon>Mollusca</taxon>
        <taxon>Bivalvia</taxon>
        <taxon>Autobranchia</taxon>
        <taxon>Heteroconchia</taxon>
        <taxon>Euheterodonta</taxon>
        <taxon>Imparidentia</taxon>
        <taxon>Neoheterodontei</taxon>
        <taxon>Myida</taxon>
        <taxon>Dreissenoidea</taxon>
        <taxon>Dreissenidae</taxon>
        <taxon>Dreissena</taxon>
    </lineage>
</organism>
<sequence>MAGVPPEDWQSARTTVVGCNKYMLDNQLHCDVTFRRVGRGRTPIKAHSYVLMSRSCVFYDMLTMESADEHRDIETPDVEPPVFFSTSGNAQNPPSHDEETITQNEHKTADVFVSCGLIASGECSGSKCPILRQ</sequence>
<evidence type="ECO:0000256" key="1">
    <source>
        <dbReference type="SAM" id="MobiDB-lite"/>
    </source>
</evidence>
<accession>A0A9D4MJS3</accession>
<dbReference type="AlphaFoldDB" id="A0A9D4MJS3"/>
<dbReference type="PANTHER" id="PTHR45774">
    <property type="entry name" value="BTB/POZ DOMAIN-CONTAINING"/>
    <property type="match status" value="1"/>
</dbReference>
<evidence type="ECO:0000259" key="2">
    <source>
        <dbReference type="Pfam" id="PF00651"/>
    </source>
</evidence>
<feature type="compositionally biased region" description="Polar residues" evidence="1">
    <location>
        <begin position="84"/>
        <end position="94"/>
    </location>
</feature>
<comment type="caution">
    <text evidence="3">The sequence shown here is derived from an EMBL/GenBank/DDBJ whole genome shotgun (WGS) entry which is preliminary data.</text>
</comment>
<dbReference type="Proteomes" id="UP000828390">
    <property type="component" value="Unassembled WGS sequence"/>
</dbReference>
<reference evidence="3" key="1">
    <citation type="journal article" date="2019" name="bioRxiv">
        <title>The Genome of the Zebra Mussel, Dreissena polymorpha: A Resource for Invasive Species Research.</title>
        <authorList>
            <person name="McCartney M.A."/>
            <person name="Auch B."/>
            <person name="Kono T."/>
            <person name="Mallez S."/>
            <person name="Zhang Y."/>
            <person name="Obille A."/>
            <person name="Becker A."/>
            <person name="Abrahante J.E."/>
            <person name="Garbe J."/>
            <person name="Badalamenti J.P."/>
            <person name="Herman A."/>
            <person name="Mangelson H."/>
            <person name="Liachko I."/>
            <person name="Sullivan S."/>
            <person name="Sone E.D."/>
            <person name="Koren S."/>
            <person name="Silverstein K.A.T."/>
            <person name="Beckman K.B."/>
            <person name="Gohl D.M."/>
        </authorList>
    </citation>
    <scope>NUCLEOTIDE SEQUENCE</scope>
    <source>
        <strain evidence="3">Duluth1</strain>
        <tissue evidence="3">Whole animal</tissue>
    </source>
</reference>
<feature type="domain" description="BTB" evidence="2">
    <location>
        <begin position="23"/>
        <end position="83"/>
    </location>
</feature>
<dbReference type="GO" id="GO:0005829">
    <property type="term" value="C:cytosol"/>
    <property type="evidence" value="ECO:0007669"/>
    <property type="project" value="TreeGrafter"/>
</dbReference>
<dbReference type="Pfam" id="PF00651">
    <property type="entry name" value="BTB"/>
    <property type="match status" value="1"/>
</dbReference>
<dbReference type="InterPro" id="IPR000210">
    <property type="entry name" value="BTB/POZ_dom"/>
</dbReference>
<keyword evidence="4" id="KW-1185">Reference proteome</keyword>
<dbReference type="InterPro" id="IPR011333">
    <property type="entry name" value="SKP1/BTB/POZ_sf"/>
</dbReference>
<gene>
    <name evidence="3" type="ORF">DPMN_001671</name>
</gene>
<dbReference type="EMBL" id="JAIWYP010000001">
    <property type="protein sequence ID" value="KAH3877793.1"/>
    <property type="molecule type" value="Genomic_DNA"/>
</dbReference>
<evidence type="ECO:0000313" key="4">
    <source>
        <dbReference type="Proteomes" id="UP000828390"/>
    </source>
</evidence>
<proteinExistence type="predicted"/>
<name>A0A9D4MJS3_DREPO</name>
<reference evidence="3" key="2">
    <citation type="submission" date="2020-11" db="EMBL/GenBank/DDBJ databases">
        <authorList>
            <person name="McCartney M.A."/>
            <person name="Auch B."/>
            <person name="Kono T."/>
            <person name="Mallez S."/>
            <person name="Becker A."/>
            <person name="Gohl D.M."/>
            <person name="Silverstein K.A.T."/>
            <person name="Koren S."/>
            <person name="Bechman K.B."/>
            <person name="Herman A."/>
            <person name="Abrahante J.E."/>
            <person name="Garbe J."/>
        </authorList>
    </citation>
    <scope>NUCLEOTIDE SEQUENCE</scope>
    <source>
        <strain evidence="3">Duluth1</strain>
        <tissue evidence="3">Whole animal</tissue>
    </source>
</reference>
<dbReference type="OrthoDB" id="6151810at2759"/>
<feature type="region of interest" description="Disordered" evidence="1">
    <location>
        <begin position="74"/>
        <end position="101"/>
    </location>
</feature>
<dbReference type="PANTHER" id="PTHR45774:SF3">
    <property type="entry name" value="BTB (POZ) DOMAIN-CONTAINING 2B-RELATED"/>
    <property type="match status" value="1"/>
</dbReference>
<dbReference type="Gene3D" id="3.30.710.10">
    <property type="entry name" value="Potassium Channel Kv1.1, Chain A"/>
    <property type="match status" value="1"/>
</dbReference>